<evidence type="ECO:0000256" key="9">
    <source>
        <dbReference type="ARBA" id="ARBA00022889"/>
    </source>
</evidence>
<dbReference type="GO" id="GO:0016020">
    <property type="term" value="C:membrane"/>
    <property type="evidence" value="ECO:0007669"/>
    <property type="project" value="UniProtKB-SubCell"/>
</dbReference>
<dbReference type="CDD" id="cd05738">
    <property type="entry name" value="IgI_2_RPTP_IIa_LAR_like"/>
    <property type="match status" value="1"/>
</dbReference>
<comment type="subcellular location">
    <subcellularLocation>
        <location evidence="1">Membrane</location>
        <topology evidence="1">Single-pass membrane protein</topology>
    </subcellularLocation>
</comment>
<evidence type="ECO:0000256" key="14">
    <source>
        <dbReference type="ARBA" id="ARBA00023170"/>
    </source>
</evidence>
<comment type="caution">
    <text evidence="22">The sequence shown here is derived from an EMBL/GenBank/DDBJ whole genome shotgun (WGS) entry which is preliminary data.</text>
</comment>
<evidence type="ECO:0000259" key="21">
    <source>
        <dbReference type="PROSITE" id="PS50853"/>
    </source>
</evidence>
<dbReference type="Gene3D" id="2.60.40.10">
    <property type="entry name" value="Immunoglobulins"/>
    <property type="match status" value="11"/>
</dbReference>
<dbReference type="InterPro" id="IPR003599">
    <property type="entry name" value="Ig_sub"/>
</dbReference>
<dbReference type="PROSITE" id="PS50853">
    <property type="entry name" value="FN3"/>
    <property type="match status" value="7"/>
</dbReference>
<dbReference type="PRINTS" id="PR00014">
    <property type="entry name" value="FNTYPEIII"/>
</dbReference>
<feature type="domain" description="Fibronectin type-III" evidence="21">
    <location>
        <begin position="874"/>
        <end position="966"/>
    </location>
</feature>
<accession>A0A556VY64</accession>
<dbReference type="PROSITE" id="PS50835">
    <property type="entry name" value="IG_LIKE"/>
    <property type="match status" value="3"/>
</dbReference>
<dbReference type="InterPro" id="IPR029021">
    <property type="entry name" value="Prot-tyrosine_phosphatase-like"/>
</dbReference>
<dbReference type="InterPro" id="IPR013783">
    <property type="entry name" value="Ig-like_fold"/>
</dbReference>
<evidence type="ECO:0000313" key="22">
    <source>
        <dbReference type="EMBL" id="TVK90576.1"/>
    </source>
</evidence>
<feature type="domain" description="Fibronectin type-III" evidence="21">
    <location>
        <begin position="665"/>
        <end position="764"/>
    </location>
</feature>
<keyword evidence="13" id="KW-1015">Disulfide bond</keyword>
<keyword evidence="10" id="KW-0904">Protein phosphatase</keyword>
<keyword evidence="5 18" id="KW-0812">Transmembrane</keyword>
<keyword evidence="14 22" id="KW-0675">Receptor</keyword>
<evidence type="ECO:0000256" key="18">
    <source>
        <dbReference type="SAM" id="Phobius"/>
    </source>
</evidence>
<dbReference type="SMART" id="SM00409">
    <property type="entry name" value="IG"/>
    <property type="match status" value="3"/>
</dbReference>
<dbReference type="GO" id="GO:0004725">
    <property type="term" value="F:protein tyrosine phosphatase activity"/>
    <property type="evidence" value="ECO:0007669"/>
    <property type="project" value="UniProtKB-EC"/>
</dbReference>
<protein>
    <recommendedName>
        <fullName evidence="3">protein-tyrosine-phosphatase</fullName>
        <ecNumber evidence="3">3.1.3.48</ecNumber>
    </recommendedName>
</protein>
<sequence>MVPHHTRSSRFHSAAGLLLLLLLLGPATHILGDSMPSFIKSPEDQTGISGGVASFVCQAFGEPKPRITWMKKGKKVSSQRFEVIEFDDGSGSVLRIQPLRTHRDEAIYECTATNSVGEINTSAKLTVLEEDQIPHGFPNIDMGPQLKVVERTRTATLLCAASGNPDPEIYWFKDFLPVDINGSNGRIKQLRSGALQIENSEESDQGKYECVATNSAGTRYSAPANLYVRVRRVPPRFSIPPTNHEVMPGGSINLTCVAVGAPMPFVKWMKGETELTKEEEMPIGRNVLELNNIRQSANYTCVAMSSLGMIETTAQIIVKALPRPPMSLMVTETTATSVTLTWDSGNPEPVSYYVIQFRSKLSDNGGFQEVDGVASTRYSIGGLSPFSPYEFRVMAVNNVGRGMPSASVETRTGEQAPSSPPLKVRARMLSSSTALVQWEPPEEPNGLIRGYRVYYTQDAHSYAPLTAWYKHNTADAAQLATISNLVPGTTYSLEVLAFTAVGDGPPSQTLQIKTLQGAGSYAVDGLKPDTLYKFTLAARSRMGLGLYTQPIEARTAQSTPSAPPQDVHLLSLSSTSIKVSWVAPPVASRHGNIVHYSLAYQAPSGEDQERHEVTHIPADATSYVLEGLEKWTLYHVWVKAHTDVGPGPESSSTFIRTLEDVPGAPPRRMEVDAINSTTIHVTWKSPLVQKQHGEIRGYQVVYSRVEDGEPRGQPTILDIALPDAQDAYITGLQAETSYSITVAAYTTKGDGARSKAKIVTTTGAVPGKPTMIISTTVGNTALIQWQPPKETFGELLGFRLQYKRQDDDDNDDKNDNDAASFITRHFMRTDDHFTVTGLLKGSTYSFRLSAKNRAGHGEEHVKEVTTPDDIPSGYPQNLSVVGLSSTSTTLAWAPPPLVQRNGKIMRYDIVYRDINSAKNQTNSTTETRFSIDGLKPDTTYDIRVRAFTRKGPGPFSPSIQSRTMATSVPEFAKNFGVKAATKTSVLLTWEVPETYKPQVPFKILYNQQSVEVQGDLRRKLITHLQPDTEYSFVLMNRGSSAGGLQQQVSIRTAPDLLDKKPSRSAQEPAVGGRVTLTLPAVTSSTAAQIRWYYIVVVPMSQATSHHEESPEDIDLDEPYIAARLHTLPESFTLGDERHYSGFYNKPLLAQIQYRTFIMAALREHDAGSLKGCLHIRVSSSKFHHHVIRRHIIIVNHRHLSKQTPEINNSRAERISKSHLAQNNDTQPLEKNKVKGCCKQLVVKQDGGIRQEGGRRIDPIMVQVHMSRHAEDPEMLWVMGPVLAVVLIIIIVIAILLFKSIIFNICSLLSPASSSSLNPQGQFRYFSSINKLWMREHPPISVCDLADHIERLKANDNLRFSQEYESIDPGQQFTWEHSNLEVNKPKNRYANVIAYDHSRVVLSPVDGFCA</sequence>
<feature type="domain" description="Fibronectin type-III" evidence="21">
    <location>
        <begin position="563"/>
        <end position="660"/>
    </location>
</feature>
<proteinExistence type="inferred from homology"/>
<dbReference type="CDD" id="cd00063">
    <property type="entry name" value="FN3"/>
    <property type="match status" value="7"/>
</dbReference>
<dbReference type="FunFam" id="2.60.40.10:FF:000128">
    <property type="entry name" value="receptor-type tyrosine-protein phosphatase delta isoform X2"/>
    <property type="match status" value="1"/>
</dbReference>
<dbReference type="GO" id="GO:0007155">
    <property type="term" value="P:cell adhesion"/>
    <property type="evidence" value="ECO:0007669"/>
    <property type="project" value="UniProtKB-KW"/>
</dbReference>
<keyword evidence="9" id="KW-0130">Cell adhesion</keyword>
<feature type="signal peptide" evidence="19">
    <location>
        <begin position="1"/>
        <end position="32"/>
    </location>
</feature>
<dbReference type="InterPro" id="IPR036116">
    <property type="entry name" value="FN3_sf"/>
</dbReference>
<evidence type="ECO:0000256" key="10">
    <source>
        <dbReference type="ARBA" id="ARBA00022912"/>
    </source>
</evidence>
<dbReference type="EMBL" id="VCAZ01000007">
    <property type="protein sequence ID" value="TVK90576.1"/>
    <property type="molecule type" value="Genomic_DNA"/>
</dbReference>
<dbReference type="GO" id="GO:0008201">
    <property type="term" value="F:heparin binding"/>
    <property type="evidence" value="ECO:0007669"/>
    <property type="project" value="UniProtKB-KW"/>
</dbReference>
<dbReference type="FunFam" id="2.60.40.10:FF:000082">
    <property type="entry name" value="receptor-type tyrosine-protein phosphatase delta isoform X2"/>
    <property type="match status" value="1"/>
</dbReference>
<evidence type="ECO:0000256" key="5">
    <source>
        <dbReference type="ARBA" id="ARBA00022692"/>
    </source>
</evidence>
<dbReference type="PANTHER" id="PTHR46957:SF9">
    <property type="entry name" value="PROTEIN-TYROSINE-PHOSPHATASE"/>
    <property type="match status" value="1"/>
</dbReference>
<evidence type="ECO:0000256" key="17">
    <source>
        <dbReference type="ARBA" id="ARBA00051722"/>
    </source>
</evidence>
<evidence type="ECO:0000256" key="7">
    <source>
        <dbReference type="ARBA" id="ARBA00022737"/>
    </source>
</evidence>
<evidence type="ECO:0000256" key="2">
    <source>
        <dbReference type="ARBA" id="ARBA00010504"/>
    </source>
</evidence>
<dbReference type="InterPro" id="IPR007110">
    <property type="entry name" value="Ig-like_dom"/>
</dbReference>
<dbReference type="SUPFAM" id="SSF52799">
    <property type="entry name" value="(Phosphotyrosine protein) phosphatases II"/>
    <property type="match status" value="1"/>
</dbReference>
<comment type="catalytic activity">
    <reaction evidence="17">
        <text>O-phospho-L-tyrosyl-[protein] + H2O = L-tyrosyl-[protein] + phosphate</text>
        <dbReference type="Rhea" id="RHEA:10684"/>
        <dbReference type="Rhea" id="RHEA-COMP:10136"/>
        <dbReference type="Rhea" id="RHEA-COMP:20101"/>
        <dbReference type="ChEBI" id="CHEBI:15377"/>
        <dbReference type="ChEBI" id="CHEBI:43474"/>
        <dbReference type="ChEBI" id="CHEBI:46858"/>
        <dbReference type="ChEBI" id="CHEBI:61978"/>
        <dbReference type="EC" id="3.1.3.48"/>
    </reaction>
</comment>
<keyword evidence="11 18" id="KW-1133">Transmembrane helix</keyword>
<feature type="domain" description="Fibronectin type-III" evidence="21">
    <location>
        <begin position="968"/>
        <end position="1055"/>
    </location>
</feature>
<dbReference type="FunFam" id="2.60.40.10:FF:000023">
    <property type="entry name" value="receptor-type tyrosine-protein phosphatase delta isoform X2"/>
    <property type="match status" value="1"/>
</dbReference>
<feature type="domain" description="Fibronectin type-III" evidence="21">
    <location>
        <begin position="324"/>
        <end position="415"/>
    </location>
</feature>
<dbReference type="FunFam" id="2.60.40.10:FF:000036">
    <property type="entry name" value="receptor-type tyrosine-protein phosphatase delta isoform X1"/>
    <property type="match status" value="1"/>
</dbReference>
<evidence type="ECO:0000256" key="15">
    <source>
        <dbReference type="ARBA" id="ARBA00023180"/>
    </source>
</evidence>
<evidence type="ECO:0000256" key="1">
    <source>
        <dbReference type="ARBA" id="ARBA00004167"/>
    </source>
</evidence>
<keyword evidence="4" id="KW-0358">Heparin-binding</keyword>
<dbReference type="FunFam" id="2.60.40.10:FF:000098">
    <property type="entry name" value="receptor-type tyrosine-protein phosphatase F isoform X1"/>
    <property type="match status" value="1"/>
</dbReference>
<dbReference type="InterPro" id="IPR013098">
    <property type="entry name" value="Ig_I-set"/>
</dbReference>
<keyword evidence="15" id="KW-0325">Glycoprotein</keyword>
<dbReference type="SUPFAM" id="SSF48726">
    <property type="entry name" value="Immunoglobulin"/>
    <property type="match status" value="3"/>
</dbReference>
<dbReference type="FunFam" id="2.60.40.10:FF:000066">
    <property type="entry name" value="receptor-type tyrosine-protein phosphatase delta isoform X1"/>
    <property type="match status" value="1"/>
</dbReference>
<keyword evidence="8" id="KW-0378">Hydrolase</keyword>
<dbReference type="FunFam" id="2.60.40.10:FF:000144">
    <property type="entry name" value="receptor-type tyrosine-protein phosphatase delta isoform X1"/>
    <property type="match status" value="1"/>
</dbReference>
<keyword evidence="16" id="KW-0393">Immunoglobulin domain</keyword>
<evidence type="ECO:0000256" key="8">
    <source>
        <dbReference type="ARBA" id="ARBA00022801"/>
    </source>
</evidence>
<keyword evidence="6 19" id="KW-0732">Signal</keyword>
<dbReference type="SMART" id="SM00408">
    <property type="entry name" value="IGc2"/>
    <property type="match status" value="3"/>
</dbReference>
<dbReference type="Pfam" id="PF13927">
    <property type="entry name" value="Ig_3"/>
    <property type="match status" value="1"/>
</dbReference>
<feature type="transmembrane region" description="Helical" evidence="18">
    <location>
        <begin position="1274"/>
        <end position="1297"/>
    </location>
</feature>
<gene>
    <name evidence="22" type="ORF">Baya_2657</name>
</gene>
<organism evidence="22 23">
    <name type="scientific">Bagarius yarrelli</name>
    <name type="common">Goonch</name>
    <name type="synonym">Bagrus yarrelli</name>
    <dbReference type="NCBI Taxonomy" id="175774"/>
    <lineage>
        <taxon>Eukaryota</taxon>
        <taxon>Metazoa</taxon>
        <taxon>Chordata</taxon>
        <taxon>Craniata</taxon>
        <taxon>Vertebrata</taxon>
        <taxon>Euteleostomi</taxon>
        <taxon>Actinopterygii</taxon>
        <taxon>Neopterygii</taxon>
        <taxon>Teleostei</taxon>
        <taxon>Ostariophysi</taxon>
        <taxon>Siluriformes</taxon>
        <taxon>Sisoridae</taxon>
        <taxon>Sisorinae</taxon>
        <taxon>Bagarius</taxon>
    </lineage>
</organism>
<dbReference type="EC" id="3.1.3.48" evidence="3"/>
<feature type="domain" description="Ig-like" evidence="20">
    <location>
        <begin position="138"/>
        <end position="227"/>
    </location>
</feature>
<feature type="domain" description="Ig-like" evidence="20">
    <location>
        <begin position="235"/>
        <end position="317"/>
    </location>
</feature>
<feature type="domain" description="Ig-like" evidence="20">
    <location>
        <begin position="36"/>
        <end position="126"/>
    </location>
</feature>
<dbReference type="Proteomes" id="UP000319801">
    <property type="component" value="Unassembled WGS sequence"/>
</dbReference>
<dbReference type="FunFam" id="2.60.40.10:FF:000015">
    <property type="entry name" value="receptor-type tyrosine-protein phosphatase delta isoform X2"/>
    <property type="match status" value="1"/>
</dbReference>
<dbReference type="Pfam" id="PF00041">
    <property type="entry name" value="fn3"/>
    <property type="match status" value="7"/>
</dbReference>
<comment type="similarity">
    <text evidence="2">Belongs to the protein-tyrosine phosphatase family. Receptor class 2A subfamily.</text>
</comment>
<evidence type="ECO:0000256" key="3">
    <source>
        <dbReference type="ARBA" id="ARBA00013064"/>
    </source>
</evidence>
<dbReference type="InterPro" id="IPR036179">
    <property type="entry name" value="Ig-like_dom_sf"/>
</dbReference>
<evidence type="ECO:0000313" key="23">
    <source>
        <dbReference type="Proteomes" id="UP000319801"/>
    </source>
</evidence>
<evidence type="ECO:0000256" key="4">
    <source>
        <dbReference type="ARBA" id="ARBA00022674"/>
    </source>
</evidence>
<dbReference type="FunFam" id="2.60.40.10:FF:000027">
    <property type="entry name" value="receptor-type tyrosine-protein phosphatase delta isoform X1"/>
    <property type="match status" value="1"/>
</dbReference>
<dbReference type="InterPro" id="IPR003961">
    <property type="entry name" value="FN3_dom"/>
</dbReference>
<dbReference type="Gene3D" id="3.90.190.10">
    <property type="entry name" value="Protein tyrosine phosphatase superfamily"/>
    <property type="match status" value="1"/>
</dbReference>
<evidence type="ECO:0000256" key="19">
    <source>
        <dbReference type="SAM" id="SignalP"/>
    </source>
</evidence>
<evidence type="ECO:0000259" key="20">
    <source>
        <dbReference type="PROSITE" id="PS50835"/>
    </source>
</evidence>
<evidence type="ECO:0000256" key="12">
    <source>
        <dbReference type="ARBA" id="ARBA00023136"/>
    </source>
</evidence>
<name>A0A556VY64_BAGYA</name>
<keyword evidence="7" id="KW-0677">Repeat</keyword>
<dbReference type="InterPro" id="IPR003598">
    <property type="entry name" value="Ig_sub2"/>
</dbReference>
<dbReference type="CDD" id="cd05739">
    <property type="entry name" value="IgI_3_RPTP_IIa_LAR_like"/>
    <property type="match status" value="1"/>
</dbReference>
<feature type="chain" id="PRO_5021974108" description="protein-tyrosine-phosphatase" evidence="19">
    <location>
        <begin position="33"/>
        <end position="1409"/>
    </location>
</feature>
<keyword evidence="23" id="KW-1185">Reference proteome</keyword>
<evidence type="ECO:0000256" key="6">
    <source>
        <dbReference type="ARBA" id="ARBA00022729"/>
    </source>
</evidence>
<dbReference type="Pfam" id="PF07679">
    <property type="entry name" value="I-set"/>
    <property type="match status" value="2"/>
</dbReference>
<keyword evidence="12 18" id="KW-0472">Membrane</keyword>
<dbReference type="FunFam" id="2.60.40.10:FF:000010">
    <property type="entry name" value="receptor-type tyrosine-protein phosphatase delta isoform X1"/>
    <property type="match status" value="1"/>
</dbReference>
<dbReference type="InterPro" id="IPR050713">
    <property type="entry name" value="RTP_Phos/Ushers"/>
</dbReference>
<feature type="domain" description="Fibronectin type-III" evidence="21">
    <location>
        <begin position="765"/>
        <end position="869"/>
    </location>
</feature>
<dbReference type="SUPFAM" id="SSF49265">
    <property type="entry name" value="Fibronectin type III"/>
    <property type="match status" value="5"/>
</dbReference>
<dbReference type="SMART" id="SM00060">
    <property type="entry name" value="FN3"/>
    <property type="match status" value="7"/>
</dbReference>
<evidence type="ECO:0000256" key="16">
    <source>
        <dbReference type="ARBA" id="ARBA00023319"/>
    </source>
</evidence>
<dbReference type="OrthoDB" id="10253954at2759"/>
<feature type="domain" description="Fibronectin type-III" evidence="21">
    <location>
        <begin position="420"/>
        <end position="517"/>
    </location>
</feature>
<evidence type="ECO:0000256" key="13">
    <source>
        <dbReference type="ARBA" id="ARBA00023157"/>
    </source>
</evidence>
<evidence type="ECO:0000256" key="11">
    <source>
        <dbReference type="ARBA" id="ARBA00022989"/>
    </source>
</evidence>
<dbReference type="PANTHER" id="PTHR46957">
    <property type="entry name" value="CYTOKINE RECEPTOR"/>
    <property type="match status" value="1"/>
</dbReference>
<reference evidence="22 23" key="1">
    <citation type="journal article" date="2019" name="Genome Biol. Evol.">
        <title>Whole-Genome Sequencing of the Giant Devil Catfish, Bagarius yarrelli.</title>
        <authorList>
            <person name="Jiang W."/>
            <person name="Lv Y."/>
            <person name="Cheng L."/>
            <person name="Yang K."/>
            <person name="Chao B."/>
            <person name="Wang X."/>
            <person name="Li Y."/>
            <person name="Pan X."/>
            <person name="You X."/>
            <person name="Zhang Y."/>
            <person name="Yang J."/>
            <person name="Li J."/>
            <person name="Zhang X."/>
            <person name="Liu S."/>
            <person name="Sun C."/>
            <person name="Yang J."/>
            <person name="Shi Q."/>
        </authorList>
    </citation>
    <scope>NUCLEOTIDE SEQUENCE [LARGE SCALE GENOMIC DNA]</scope>
    <source>
        <strain evidence="22">JWS20170419001</strain>
        <tissue evidence="22">Muscle</tissue>
    </source>
</reference>